<gene>
    <name evidence="3" type="ORF">BSTOLATCC_MIC34899</name>
</gene>
<name>A0AAU9JE71_9CILI</name>
<keyword evidence="1" id="KW-0175">Coiled coil</keyword>
<accession>A0AAU9JE71</accession>
<dbReference type="Proteomes" id="UP001162131">
    <property type="component" value="Unassembled WGS sequence"/>
</dbReference>
<dbReference type="AlphaFoldDB" id="A0AAU9JE71"/>
<organism evidence="3 4">
    <name type="scientific">Blepharisma stoltei</name>
    <dbReference type="NCBI Taxonomy" id="1481888"/>
    <lineage>
        <taxon>Eukaryota</taxon>
        <taxon>Sar</taxon>
        <taxon>Alveolata</taxon>
        <taxon>Ciliophora</taxon>
        <taxon>Postciliodesmatophora</taxon>
        <taxon>Heterotrichea</taxon>
        <taxon>Heterotrichida</taxon>
        <taxon>Blepharismidae</taxon>
        <taxon>Blepharisma</taxon>
    </lineage>
</organism>
<reference evidence="3" key="1">
    <citation type="submission" date="2021-09" db="EMBL/GenBank/DDBJ databases">
        <authorList>
            <consortium name="AG Swart"/>
            <person name="Singh M."/>
            <person name="Singh A."/>
            <person name="Seah K."/>
            <person name="Emmerich C."/>
        </authorList>
    </citation>
    <scope>NUCLEOTIDE SEQUENCE</scope>
    <source>
        <strain evidence="3">ATCC30299</strain>
    </source>
</reference>
<evidence type="ECO:0000256" key="2">
    <source>
        <dbReference type="SAM" id="MobiDB-lite"/>
    </source>
</evidence>
<evidence type="ECO:0000313" key="4">
    <source>
        <dbReference type="Proteomes" id="UP001162131"/>
    </source>
</evidence>
<feature type="region of interest" description="Disordered" evidence="2">
    <location>
        <begin position="1"/>
        <end position="29"/>
    </location>
</feature>
<keyword evidence="4" id="KW-1185">Reference proteome</keyword>
<dbReference type="EMBL" id="CAJZBQ010000035">
    <property type="protein sequence ID" value="CAG9323863.1"/>
    <property type="molecule type" value="Genomic_DNA"/>
</dbReference>
<feature type="coiled-coil region" evidence="1">
    <location>
        <begin position="37"/>
        <end position="241"/>
    </location>
</feature>
<evidence type="ECO:0000256" key="1">
    <source>
        <dbReference type="SAM" id="Coils"/>
    </source>
</evidence>
<feature type="coiled-coil region" evidence="1">
    <location>
        <begin position="321"/>
        <end position="394"/>
    </location>
</feature>
<proteinExistence type="predicted"/>
<protein>
    <submittedName>
        <fullName evidence="3">Uncharacterized protein</fullName>
    </submittedName>
</protein>
<sequence>MENKTCETSVDEKNSPDRELNSDENTRGNHELYASEIRKLEQTIKIKDAKIMELEDLLKFEKSNKKSTIDKFDLEISNLNNEISRLKSNQHSLRLESQTWQAKFSSLEQENLKIQDTLNIFLDKNKNLEEEVKAYQKSLIIKDKEIDRLYKEQEHIREESLHASAMEIKDLKNKNEHLSCKVTSLRNSIALLKGALSTAEENAKEKSKSLQKCIEKLESEKNQMAKEIVILSAELEEIQEQGNSMIRQASEEKLKLANEYSNRIMQLMSPREKSHSLSLEFDEERFSHLPCLEDELKELEENAPAQKTGFHFNSVDRDAETKKLMQEKIEMQAEINNLRRQLEGTGSVGSATPILYQKELENIQAYVESAKMRCRNAEIKRENLRKQIMHIRSQSNLLK</sequence>
<evidence type="ECO:0000313" key="3">
    <source>
        <dbReference type="EMBL" id="CAG9323863.1"/>
    </source>
</evidence>
<comment type="caution">
    <text evidence="3">The sequence shown here is derived from an EMBL/GenBank/DDBJ whole genome shotgun (WGS) entry which is preliminary data.</text>
</comment>